<accession>A0AAX0YSY0</accession>
<protein>
    <submittedName>
        <fullName evidence="1">Uncharacterized protein</fullName>
    </submittedName>
</protein>
<comment type="caution">
    <text evidence="1">The sequence shown here is derived from an EMBL/GenBank/DDBJ whole genome shotgun (WGS) entry which is preliminary data.</text>
</comment>
<gene>
    <name evidence="1" type="ORF">C0W53_15790</name>
</gene>
<dbReference type="RefSeq" id="WP_045067192.1">
    <property type="nucleotide sequence ID" value="NZ_JZTB01000014.1"/>
</dbReference>
<organism evidence="1 2">
    <name type="scientific">Photobacterium kishitanii</name>
    <dbReference type="NCBI Taxonomy" id="318456"/>
    <lineage>
        <taxon>Bacteria</taxon>
        <taxon>Pseudomonadati</taxon>
        <taxon>Pseudomonadota</taxon>
        <taxon>Gammaproteobacteria</taxon>
        <taxon>Vibrionales</taxon>
        <taxon>Vibrionaceae</taxon>
        <taxon>Photobacterium</taxon>
    </lineage>
</organism>
<keyword evidence="2" id="KW-1185">Reference proteome</keyword>
<name>A0AAX0YSY0_9GAMM</name>
<sequence length="439" mass="50287">MYDSRTCESTIQQTSHSKCWQSYFKTKKDKSHKAITSTAIIRPNRFNGNGIDNFSSITPCLYNPFTDDSTVNRMDLDYAKSFLTFIANQGLVELAEVRNALHGDVHDFNKCLQSFSIYAARRISVTKTEVFDFIRPILIGLSIEKLEVDSLLSDNSCLDLDAGFCYSNDDRFGEESEKLAYRVWCGAMPTKIELNIQTLVDEQFLAKLIIKYIDNAAINALFLPPSYFTERTLEQNEEFEEVIEFLVKLNDKEFDSLIKNIASSDDDFSVEELTQITDQLSEKPTTTLLNQLIELIRDYGCEPIEDCYIATKYHDMYEVDDDKLEENVSVIMSSKNSHKVIKFIQQIINSQYGWVLKKSFNTDGQNEQYSGYDTATFRGVTFSHCHFQNSCFEEHAENIYQDTQDEALGIDATEDGISMLCRIATAELILLAFDLLCYE</sequence>
<reference evidence="1 2" key="1">
    <citation type="submission" date="2018-01" db="EMBL/GenBank/DDBJ databases">
        <title>Whole genome sequencing of Histamine producing bacteria.</title>
        <authorList>
            <person name="Butler K."/>
        </authorList>
    </citation>
    <scope>NUCLEOTIDE SEQUENCE [LARGE SCALE GENOMIC DNA]</scope>
    <source>
        <strain evidence="1 2">A1-4</strain>
    </source>
</reference>
<evidence type="ECO:0000313" key="2">
    <source>
        <dbReference type="Proteomes" id="UP000240728"/>
    </source>
</evidence>
<dbReference type="EMBL" id="PYOZ01000010">
    <property type="protein sequence ID" value="PSX44088.1"/>
    <property type="molecule type" value="Genomic_DNA"/>
</dbReference>
<dbReference type="Proteomes" id="UP000240728">
    <property type="component" value="Unassembled WGS sequence"/>
</dbReference>
<dbReference type="AlphaFoldDB" id="A0AAX0YSY0"/>
<proteinExistence type="predicted"/>
<evidence type="ECO:0000313" key="1">
    <source>
        <dbReference type="EMBL" id="PSX44088.1"/>
    </source>
</evidence>